<dbReference type="PANTHER" id="PTHR43156">
    <property type="entry name" value="STAGE II SPORULATION PROTEIN E-RELATED"/>
    <property type="match status" value="1"/>
</dbReference>
<protein>
    <submittedName>
        <fullName evidence="5">Serine phosphatase RsbU, regulator of sigma subunit</fullName>
    </submittedName>
</protein>
<dbReference type="GO" id="GO:0016791">
    <property type="term" value="F:phosphatase activity"/>
    <property type="evidence" value="ECO:0007669"/>
    <property type="project" value="TreeGrafter"/>
</dbReference>
<dbReference type="CDD" id="cd12913">
    <property type="entry name" value="PDC1_MCP_like"/>
    <property type="match status" value="1"/>
</dbReference>
<feature type="transmembrane region" description="Helical" evidence="2">
    <location>
        <begin position="223"/>
        <end position="243"/>
    </location>
</feature>
<sequence length="722" mass="78928">MLAAIIDARRDDAEPLLHDTLAANQDMDGLAAAFRPSPNPADAPPHSPFVRRLDDGTLASRNLSHDATPYRNSNWFLGGLGCANGCWQRPFYSQSRHHQLINFSVAIVRDGHPAGIINADVTLDWLHRILRSLARPKGAYAFVLDSDGNYLAQNNPALVGKRGMPALLQVLASDQPESTRLPTAQNPRVHGPVWVYSAPIEGTRWRFGLVVPEYQIYAGVRRIFLLILALGLLGVALITLLTIRRTMAPLRILADRAEHVARGKLDFELPPARRPDEVGRLTESFDLMRRELALHLEDLARVAREKQRLASELEIAHQIQLGLLPSEHYLDAVCSSFELHAALRPARAVDGDLYSYFMLDPQRFFVMVGDVSDKGIPAALFMAQTITLAKALAPRAQTPRNLLQLLNLELSRGNDSCMFVTLLCGLLDTGNGNLVLASAGHEPPILCGGGTPQLLDFPTGAVLGLYEDSSYPEHRLRLRQGETLLMYTDGITEAGDHAQQMYGIGRTLQSLARVPLTAPTAGYIEQLLGDVDRFVADAAQADDITALALTWHGAAPPGTEMCVDNQLAEVFGVLDRCESLLEEAEVGDGGTVVVDLAELEYVSSAGLRSFARIRKSMCARNGHTLLLNPQPQVRKVFDIVKAVPVSEVFTSTLELDAYLDACSGRSPRVAPTPERAFQRKGAQTLNRKCSTSPSLTMYSLPSLRSRPAAAAPASPLYWMKSS</sequence>
<dbReference type="PANTHER" id="PTHR43156:SF2">
    <property type="entry name" value="STAGE II SPORULATION PROTEIN E"/>
    <property type="match status" value="1"/>
</dbReference>
<dbReference type="SUPFAM" id="SSF81606">
    <property type="entry name" value="PP2C-like"/>
    <property type="match status" value="1"/>
</dbReference>
<dbReference type="SMART" id="SM00304">
    <property type="entry name" value="HAMP"/>
    <property type="match status" value="1"/>
</dbReference>
<dbReference type="PROSITE" id="PS50885">
    <property type="entry name" value="HAMP"/>
    <property type="match status" value="1"/>
</dbReference>
<dbReference type="SUPFAM" id="SSF158472">
    <property type="entry name" value="HAMP domain-like"/>
    <property type="match status" value="1"/>
</dbReference>
<dbReference type="InterPro" id="IPR002645">
    <property type="entry name" value="STAS_dom"/>
</dbReference>
<gene>
    <name evidence="5" type="ORF">R2APBS1_0958</name>
</gene>
<dbReference type="Pfam" id="PF22673">
    <property type="entry name" value="MCP-like_PDC_1"/>
    <property type="match status" value="1"/>
</dbReference>
<dbReference type="AlphaFoldDB" id="M4NEX7"/>
<evidence type="ECO:0000313" key="5">
    <source>
        <dbReference type="EMBL" id="AGG88118.1"/>
    </source>
</evidence>
<dbReference type="STRING" id="666685.R2APBS1_0958"/>
<dbReference type="Proteomes" id="UP000011859">
    <property type="component" value="Chromosome"/>
</dbReference>
<evidence type="ECO:0000256" key="1">
    <source>
        <dbReference type="ARBA" id="ARBA00022801"/>
    </source>
</evidence>
<evidence type="ECO:0000313" key="6">
    <source>
        <dbReference type="Proteomes" id="UP000011859"/>
    </source>
</evidence>
<dbReference type="CDD" id="cd06225">
    <property type="entry name" value="HAMP"/>
    <property type="match status" value="1"/>
</dbReference>
<dbReference type="KEGG" id="rhd:R2APBS1_0958"/>
<accession>M4NEX7</accession>
<dbReference type="InterPro" id="IPR003660">
    <property type="entry name" value="HAMP_dom"/>
</dbReference>
<dbReference type="HOGENOM" id="CLU_020306_0_0_6"/>
<dbReference type="SMART" id="SM00331">
    <property type="entry name" value="PP2C_SIG"/>
    <property type="match status" value="1"/>
</dbReference>
<dbReference type="Pfam" id="PF01740">
    <property type="entry name" value="STAS"/>
    <property type="match status" value="1"/>
</dbReference>
<keyword evidence="2" id="KW-0472">Membrane</keyword>
<dbReference type="CDD" id="cd18774">
    <property type="entry name" value="PDC2_HK_sensor"/>
    <property type="match status" value="1"/>
</dbReference>
<keyword evidence="6" id="KW-1185">Reference proteome</keyword>
<dbReference type="Pfam" id="PF07228">
    <property type="entry name" value="SpoIIE"/>
    <property type="match status" value="1"/>
</dbReference>
<dbReference type="GO" id="GO:0007165">
    <property type="term" value="P:signal transduction"/>
    <property type="evidence" value="ECO:0007669"/>
    <property type="project" value="InterPro"/>
</dbReference>
<dbReference type="EMBL" id="CP003470">
    <property type="protein sequence ID" value="AGG88118.1"/>
    <property type="molecule type" value="Genomic_DNA"/>
</dbReference>
<name>M4NEX7_9GAMM</name>
<dbReference type="GO" id="GO:0016020">
    <property type="term" value="C:membrane"/>
    <property type="evidence" value="ECO:0007669"/>
    <property type="project" value="InterPro"/>
</dbReference>
<dbReference type="Gene3D" id="3.60.40.10">
    <property type="entry name" value="PPM-type phosphatase domain"/>
    <property type="match status" value="1"/>
</dbReference>
<dbReference type="eggNOG" id="COG2770">
    <property type="taxonomic scope" value="Bacteria"/>
</dbReference>
<dbReference type="eggNOG" id="COG2208">
    <property type="taxonomic scope" value="Bacteria"/>
</dbReference>
<dbReference type="Pfam" id="PF00672">
    <property type="entry name" value="HAMP"/>
    <property type="match status" value="1"/>
</dbReference>
<proteinExistence type="predicted"/>
<dbReference type="SUPFAM" id="SSF52091">
    <property type="entry name" value="SpoIIaa-like"/>
    <property type="match status" value="1"/>
</dbReference>
<dbReference type="InterPro" id="IPR001932">
    <property type="entry name" value="PPM-type_phosphatase-like_dom"/>
</dbReference>
<dbReference type="InterPro" id="IPR036513">
    <property type="entry name" value="STAS_dom_sf"/>
</dbReference>
<dbReference type="eggNOG" id="COG1366">
    <property type="taxonomic scope" value="Bacteria"/>
</dbReference>
<keyword evidence="1" id="KW-0378">Hydrolase</keyword>
<dbReference type="Gene3D" id="3.30.750.24">
    <property type="entry name" value="STAS domain"/>
    <property type="match status" value="1"/>
</dbReference>
<dbReference type="InterPro" id="IPR052016">
    <property type="entry name" value="Bact_Sigma-Reg"/>
</dbReference>
<dbReference type="PROSITE" id="PS50801">
    <property type="entry name" value="STAS"/>
    <property type="match status" value="1"/>
</dbReference>
<dbReference type="Gene3D" id="6.10.340.10">
    <property type="match status" value="1"/>
</dbReference>
<dbReference type="Gene3D" id="3.30.450.20">
    <property type="entry name" value="PAS domain"/>
    <property type="match status" value="2"/>
</dbReference>
<dbReference type="CDD" id="cd07043">
    <property type="entry name" value="STAS_anti-anti-sigma_factors"/>
    <property type="match status" value="1"/>
</dbReference>
<reference evidence="5 6" key="1">
    <citation type="submission" date="2012-04" db="EMBL/GenBank/DDBJ databases">
        <title>Complete genome of Rhodanobacter sp. 2APBS1.</title>
        <authorList>
            <consortium name="US DOE Joint Genome Institute"/>
            <person name="Huntemann M."/>
            <person name="Wei C.-L."/>
            <person name="Han J."/>
            <person name="Detter J.C."/>
            <person name="Han C."/>
            <person name="Tapia R."/>
            <person name="Munk A.C.C."/>
            <person name="Chen A."/>
            <person name="Krypides N."/>
            <person name="Mavromatis K."/>
            <person name="Markowitz V."/>
            <person name="Szeto E."/>
            <person name="Ivanova N."/>
            <person name="Mikhailova N."/>
            <person name="Ovchinnikova G."/>
            <person name="Pagani I."/>
            <person name="Pati A."/>
            <person name="Goodwin L."/>
            <person name="Peters L."/>
            <person name="Pitluck S."/>
            <person name="Woyke T."/>
            <person name="Prakash O."/>
            <person name="Elkins J."/>
            <person name="Brown S."/>
            <person name="Palumbo A."/>
            <person name="Hemme C."/>
            <person name="Zhou J."/>
            <person name="Watson D."/>
            <person name="Jardine P."/>
            <person name="Kostka J."/>
            <person name="Green S."/>
        </authorList>
    </citation>
    <scope>NUCLEOTIDE SEQUENCE [LARGE SCALE GENOMIC DNA]</scope>
    <source>
        <strain evidence="5 6">2APBS1</strain>
    </source>
</reference>
<feature type="domain" description="HAMP" evidence="4">
    <location>
        <begin position="244"/>
        <end position="297"/>
    </location>
</feature>
<keyword evidence="2" id="KW-0812">Transmembrane</keyword>
<evidence type="ECO:0000259" key="4">
    <source>
        <dbReference type="PROSITE" id="PS50885"/>
    </source>
</evidence>
<feature type="domain" description="STAS" evidence="3">
    <location>
        <begin position="592"/>
        <end position="659"/>
    </location>
</feature>
<evidence type="ECO:0000259" key="3">
    <source>
        <dbReference type="PROSITE" id="PS50801"/>
    </source>
</evidence>
<dbReference type="InterPro" id="IPR036457">
    <property type="entry name" value="PPM-type-like_dom_sf"/>
</dbReference>
<organism evidence="5 6">
    <name type="scientific">Rhodanobacter denitrificans</name>
    <dbReference type="NCBI Taxonomy" id="666685"/>
    <lineage>
        <taxon>Bacteria</taxon>
        <taxon>Pseudomonadati</taxon>
        <taxon>Pseudomonadota</taxon>
        <taxon>Gammaproteobacteria</taxon>
        <taxon>Lysobacterales</taxon>
        <taxon>Rhodanobacteraceae</taxon>
        <taxon>Rhodanobacter</taxon>
    </lineage>
</organism>
<evidence type="ECO:0000256" key="2">
    <source>
        <dbReference type="SAM" id="Phobius"/>
    </source>
</evidence>
<keyword evidence="2" id="KW-1133">Transmembrane helix</keyword>